<feature type="compositionally biased region" description="Low complexity" evidence="1">
    <location>
        <begin position="26"/>
        <end position="64"/>
    </location>
</feature>
<keyword evidence="3" id="KW-1185">Reference proteome</keyword>
<dbReference type="Proteomes" id="UP001281410">
    <property type="component" value="Unassembled WGS sequence"/>
</dbReference>
<comment type="caution">
    <text evidence="2">The sequence shown here is derived from an EMBL/GenBank/DDBJ whole genome shotgun (WGS) entry which is preliminary data.</text>
</comment>
<proteinExistence type="predicted"/>
<gene>
    <name evidence="2" type="ORF">Dsin_005309</name>
</gene>
<dbReference type="EMBL" id="JANJYJ010000002">
    <property type="protein sequence ID" value="KAK3225447.1"/>
    <property type="molecule type" value="Genomic_DNA"/>
</dbReference>
<reference evidence="2" key="1">
    <citation type="journal article" date="2023" name="Plant J.">
        <title>Genome sequences and population genomics provide insights into the demographic history, inbreeding, and mutation load of two 'living fossil' tree species of Dipteronia.</title>
        <authorList>
            <person name="Feng Y."/>
            <person name="Comes H.P."/>
            <person name="Chen J."/>
            <person name="Zhu S."/>
            <person name="Lu R."/>
            <person name="Zhang X."/>
            <person name="Li P."/>
            <person name="Qiu J."/>
            <person name="Olsen K.M."/>
            <person name="Qiu Y."/>
        </authorList>
    </citation>
    <scope>NUCLEOTIDE SEQUENCE</scope>
    <source>
        <strain evidence="2">NBL</strain>
    </source>
</reference>
<evidence type="ECO:0000313" key="3">
    <source>
        <dbReference type="Proteomes" id="UP001281410"/>
    </source>
</evidence>
<evidence type="ECO:0000256" key="1">
    <source>
        <dbReference type="SAM" id="MobiDB-lite"/>
    </source>
</evidence>
<evidence type="ECO:0000313" key="2">
    <source>
        <dbReference type="EMBL" id="KAK3225447.1"/>
    </source>
</evidence>
<name>A0AAE0AXK5_9ROSI</name>
<accession>A0AAE0AXK5</accession>
<organism evidence="2 3">
    <name type="scientific">Dipteronia sinensis</name>
    <dbReference type="NCBI Taxonomy" id="43782"/>
    <lineage>
        <taxon>Eukaryota</taxon>
        <taxon>Viridiplantae</taxon>
        <taxon>Streptophyta</taxon>
        <taxon>Embryophyta</taxon>
        <taxon>Tracheophyta</taxon>
        <taxon>Spermatophyta</taxon>
        <taxon>Magnoliopsida</taxon>
        <taxon>eudicotyledons</taxon>
        <taxon>Gunneridae</taxon>
        <taxon>Pentapetalae</taxon>
        <taxon>rosids</taxon>
        <taxon>malvids</taxon>
        <taxon>Sapindales</taxon>
        <taxon>Sapindaceae</taxon>
        <taxon>Hippocastanoideae</taxon>
        <taxon>Acereae</taxon>
        <taxon>Dipteronia</taxon>
    </lineage>
</organism>
<sequence length="71" mass="7057">MAAPVATSALAGGTESVHCFGRKRQPSPSSSSRSTAAISSSLSPKSSVSRSISRSSYSAATVSPASTCAYS</sequence>
<protein>
    <submittedName>
        <fullName evidence="2">Uncharacterized protein</fullName>
    </submittedName>
</protein>
<dbReference type="AlphaFoldDB" id="A0AAE0AXK5"/>
<feature type="region of interest" description="Disordered" evidence="1">
    <location>
        <begin position="1"/>
        <end position="71"/>
    </location>
</feature>